<accession>A0ABZ2CG11</accession>
<organism evidence="13 14">
    <name type="scientific">Niallia oryzisoli</name>
    <dbReference type="NCBI Taxonomy" id="1737571"/>
    <lineage>
        <taxon>Bacteria</taxon>
        <taxon>Bacillati</taxon>
        <taxon>Bacillota</taxon>
        <taxon>Bacilli</taxon>
        <taxon>Bacillales</taxon>
        <taxon>Bacillaceae</taxon>
        <taxon>Niallia</taxon>
    </lineage>
</organism>
<name>A0ABZ2CG11_9BACI</name>
<feature type="domain" description="CNNM transmembrane" evidence="12">
    <location>
        <begin position="1"/>
        <end position="201"/>
    </location>
</feature>
<sequence>MTVAILTLIVLILLNAFFAASEMALVGLNDNKVRRMAADGDRKAQMLLNLISEPSRFLSTIQIGITLAGFLASAFAADFFAGPLAQFLYEVGTPLELKVLDTASVVVITIFLSFITLVFGELVPKQLALQKAEPIANFAVRPLTFLFKICLPLVKLLTFTTNTVIRLFGVDPNAKNEEATEEEIRMMVDVGSERGTIQEEEKLMINNIFEFNDKMVSDIVTHRTDMVALPVDASLQETVERVNLEKYTRFPVYEGDFDNIIGIFHVKYLFQFMDQGNEKAFDLRNLIRKPYFVLETQSVDTLFSDMKKNNVHIAIVLDEYGGTEGLVTIEDVIEEIVGEISSEMDGPEEDEIKQLAENKYSVEGITNISKLEKILNVDLSVENFDTLNGFLISEIGYFPALEERPAIYYKNLLFEVSEVSENRIEKVVITINEVEFNNSNSERKEEKELII</sequence>
<dbReference type="PANTHER" id="PTHR22777:SF17">
    <property type="entry name" value="UPF0053 PROTEIN SLL0260"/>
    <property type="match status" value="1"/>
</dbReference>
<evidence type="ECO:0000313" key="14">
    <source>
        <dbReference type="Proteomes" id="UP001357223"/>
    </source>
</evidence>
<dbReference type="CDD" id="cd04590">
    <property type="entry name" value="CBS_pair_CorC_HlyC_assoc"/>
    <property type="match status" value="1"/>
</dbReference>
<dbReference type="Pfam" id="PF00571">
    <property type="entry name" value="CBS"/>
    <property type="match status" value="2"/>
</dbReference>
<dbReference type="SUPFAM" id="SSF54631">
    <property type="entry name" value="CBS-domain pair"/>
    <property type="match status" value="1"/>
</dbReference>
<keyword evidence="4" id="KW-0677">Repeat</keyword>
<evidence type="ECO:0000256" key="8">
    <source>
        <dbReference type="PROSITE-ProRule" id="PRU00703"/>
    </source>
</evidence>
<feature type="domain" description="CBS" evidence="11">
    <location>
        <begin position="220"/>
        <end position="279"/>
    </location>
</feature>
<dbReference type="RefSeq" id="WP_338450876.1">
    <property type="nucleotide sequence ID" value="NZ_CP137640.1"/>
</dbReference>
<dbReference type="Pfam" id="PF01595">
    <property type="entry name" value="CNNM"/>
    <property type="match status" value="1"/>
</dbReference>
<dbReference type="InterPro" id="IPR044751">
    <property type="entry name" value="Ion_transp-like_CBS"/>
</dbReference>
<protein>
    <submittedName>
        <fullName evidence="13">Hemolysin family protein</fullName>
    </submittedName>
</protein>
<gene>
    <name evidence="13" type="ORF">R4Z09_02800</name>
</gene>
<evidence type="ECO:0000256" key="2">
    <source>
        <dbReference type="ARBA" id="ARBA00006337"/>
    </source>
</evidence>
<evidence type="ECO:0000256" key="7">
    <source>
        <dbReference type="ARBA" id="ARBA00023136"/>
    </source>
</evidence>
<dbReference type="Gene3D" id="3.10.580.10">
    <property type="entry name" value="CBS-domain"/>
    <property type="match status" value="1"/>
</dbReference>
<dbReference type="SUPFAM" id="SSF56176">
    <property type="entry name" value="FAD-binding/transporter-associated domain-like"/>
    <property type="match status" value="1"/>
</dbReference>
<dbReference type="SMART" id="SM01091">
    <property type="entry name" value="CorC_HlyC"/>
    <property type="match status" value="1"/>
</dbReference>
<feature type="transmembrane region" description="Helical" evidence="10">
    <location>
        <begin position="102"/>
        <end position="120"/>
    </location>
</feature>
<evidence type="ECO:0000256" key="4">
    <source>
        <dbReference type="ARBA" id="ARBA00022737"/>
    </source>
</evidence>
<dbReference type="PROSITE" id="PS51371">
    <property type="entry name" value="CBS"/>
    <property type="match status" value="2"/>
</dbReference>
<dbReference type="Pfam" id="PF03471">
    <property type="entry name" value="CorC_HlyC"/>
    <property type="match status" value="1"/>
</dbReference>
<dbReference type="EMBL" id="CP137640">
    <property type="protein sequence ID" value="WVX81968.1"/>
    <property type="molecule type" value="Genomic_DNA"/>
</dbReference>
<feature type="domain" description="CBS" evidence="11">
    <location>
        <begin position="286"/>
        <end position="342"/>
    </location>
</feature>
<dbReference type="PANTHER" id="PTHR22777">
    <property type="entry name" value="HEMOLYSIN-RELATED"/>
    <property type="match status" value="1"/>
</dbReference>
<dbReference type="InterPro" id="IPR036318">
    <property type="entry name" value="FAD-bd_PCMH-like_sf"/>
</dbReference>
<dbReference type="InterPro" id="IPR000644">
    <property type="entry name" value="CBS_dom"/>
</dbReference>
<dbReference type="InterPro" id="IPR046342">
    <property type="entry name" value="CBS_dom_sf"/>
</dbReference>
<dbReference type="Proteomes" id="UP001357223">
    <property type="component" value="Chromosome"/>
</dbReference>
<evidence type="ECO:0000259" key="12">
    <source>
        <dbReference type="PROSITE" id="PS51846"/>
    </source>
</evidence>
<evidence type="ECO:0000259" key="11">
    <source>
        <dbReference type="PROSITE" id="PS51371"/>
    </source>
</evidence>
<feature type="transmembrane region" description="Helical" evidence="10">
    <location>
        <begin position="57"/>
        <end position="81"/>
    </location>
</feature>
<dbReference type="Gene3D" id="3.30.465.10">
    <property type="match status" value="1"/>
</dbReference>
<evidence type="ECO:0000256" key="10">
    <source>
        <dbReference type="SAM" id="Phobius"/>
    </source>
</evidence>
<keyword evidence="14" id="KW-1185">Reference proteome</keyword>
<proteinExistence type="inferred from homology"/>
<dbReference type="PROSITE" id="PS51846">
    <property type="entry name" value="CNNM"/>
    <property type="match status" value="1"/>
</dbReference>
<evidence type="ECO:0000313" key="13">
    <source>
        <dbReference type="EMBL" id="WVX81968.1"/>
    </source>
</evidence>
<dbReference type="InterPro" id="IPR016169">
    <property type="entry name" value="FAD-bd_PCMH_sub2"/>
</dbReference>
<evidence type="ECO:0000256" key="5">
    <source>
        <dbReference type="ARBA" id="ARBA00022989"/>
    </source>
</evidence>
<evidence type="ECO:0000256" key="6">
    <source>
        <dbReference type="ARBA" id="ARBA00023122"/>
    </source>
</evidence>
<dbReference type="InterPro" id="IPR002550">
    <property type="entry name" value="CNNM"/>
</dbReference>
<keyword evidence="7 9" id="KW-0472">Membrane</keyword>
<evidence type="ECO:0000256" key="9">
    <source>
        <dbReference type="PROSITE-ProRule" id="PRU01193"/>
    </source>
</evidence>
<comment type="similarity">
    <text evidence="2">Belongs to the UPF0053 family.</text>
</comment>
<keyword evidence="3 9" id="KW-0812">Transmembrane</keyword>
<reference evidence="13 14" key="1">
    <citation type="submission" date="2023-10" db="EMBL/GenBank/DDBJ databases">
        <title>Niallia locisalis sp.nov. isolated from a salt pond sample.</title>
        <authorList>
            <person name="Li X.-J."/>
            <person name="Dong L."/>
        </authorList>
    </citation>
    <scope>NUCLEOTIDE SEQUENCE [LARGE SCALE GENOMIC DNA]</scope>
    <source>
        <strain evidence="13 14">DSM 29761</strain>
    </source>
</reference>
<keyword evidence="5 9" id="KW-1133">Transmembrane helix</keyword>
<keyword evidence="6 8" id="KW-0129">CBS domain</keyword>
<dbReference type="InterPro" id="IPR005170">
    <property type="entry name" value="Transptr-assoc_dom"/>
</dbReference>
<evidence type="ECO:0000256" key="3">
    <source>
        <dbReference type="ARBA" id="ARBA00022692"/>
    </source>
</evidence>
<evidence type="ECO:0000256" key="1">
    <source>
        <dbReference type="ARBA" id="ARBA00004141"/>
    </source>
</evidence>
<comment type="subcellular location">
    <subcellularLocation>
        <location evidence="1">Membrane</location>
        <topology evidence="1">Multi-pass membrane protein</topology>
    </subcellularLocation>
</comment>